<evidence type="ECO:0000256" key="5">
    <source>
        <dbReference type="PROSITE-ProRule" id="PRU00042"/>
    </source>
</evidence>
<evidence type="ECO:0000313" key="8">
    <source>
        <dbReference type="Proteomes" id="UP000663828"/>
    </source>
</evidence>
<sequence length="336" mass="39461">MNLHSLCEDIEQFLQQNDHNSKMQFLNWLKSRLNISIDETDHKSLINTSQLFPCQCGHRYSLRVAITDDFQEHERFDFCTKCQIHLHDHESYRKHYSMHQQGQLFCKCCLQFYTNEEMETHDCEQGKFNELQSLEQLIPPDTNEQEQESNLMGKIHDISLEKGASRSIRLDFVNDADTSSSARLVHLGLPKLTDSVTEIRHPDGKRQFRCPICSNSYVNRSGLNRHYITHSSQDFWKVGSYEIFLFGIHSWRETSLAECQYCGKRYSRKDSLKHHMKTQHAQMMMPNRTLNKSNSTFYQQSNEKLYQSYCKLSSNSINLESALSNEKEHDDVVLIN</sequence>
<dbReference type="FunFam" id="3.30.160.60:FF:000100">
    <property type="entry name" value="Zinc finger 45-like"/>
    <property type="match status" value="1"/>
</dbReference>
<evidence type="ECO:0000256" key="1">
    <source>
        <dbReference type="ARBA" id="ARBA00022723"/>
    </source>
</evidence>
<comment type="caution">
    <text evidence="7">The sequence shown here is derived from an EMBL/GenBank/DDBJ whole genome shotgun (WGS) entry which is preliminary data.</text>
</comment>
<keyword evidence="3 5" id="KW-0863">Zinc-finger</keyword>
<keyword evidence="1" id="KW-0479">Metal-binding</keyword>
<evidence type="ECO:0000259" key="6">
    <source>
        <dbReference type="PROSITE" id="PS50157"/>
    </source>
</evidence>
<feature type="domain" description="C2H2-type" evidence="6">
    <location>
        <begin position="257"/>
        <end position="281"/>
    </location>
</feature>
<dbReference type="PANTHER" id="PTHR24408">
    <property type="entry name" value="ZINC FINGER PROTEIN"/>
    <property type="match status" value="1"/>
</dbReference>
<dbReference type="GO" id="GO:0000981">
    <property type="term" value="F:DNA-binding transcription factor activity, RNA polymerase II-specific"/>
    <property type="evidence" value="ECO:0007669"/>
    <property type="project" value="TreeGrafter"/>
</dbReference>
<organism evidence="7 8">
    <name type="scientific">Adineta ricciae</name>
    <name type="common">Rotifer</name>
    <dbReference type="NCBI Taxonomy" id="249248"/>
    <lineage>
        <taxon>Eukaryota</taxon>
        <taxon>Metazoa</taxon>
        <taxon>Spiralia</taxon>
        <taxon>Gnathifera</taxon>
        <taxon>Rotifera</taxon>
        <taxon>Eurotatoria</taxon>
        <taxon>Bdelloidea</taxon>
        <taxon>Adinetida</taxon>
        <taxon>Adinetidae</taxon>
        <taxon>Adineta</taxon>
    </lineage>
</organism>
<dbReference type="EMBL" id="CAJNOR010000540">
    <property type="protein sequence ID" value="CAF0942570.1"/>
    <property type="molecule type" value="Genomic_DNA"/>
</dbReference>
<keyword evidence="2" id="KW-0677">Repeat</keyword>
<keyword evidence="8" id="KW-1185">Reference proteome</keyword>
<proteinExistence type="predicted"/>
<dbReference type="PANTHER" id="PTHR24408:SF58">
    <property type="entry name" value="TRANSCRIPTION FACTOR (TFIIIA), PUTATIVE (AFU_ORTHOLOGUE AFUA_1G05150)-RELATED"/>
    <property type="match status" value="1"/>
</dbReference>
<dbReference type="InterPro" id="IPR013087">
    <property type="entry name" value="Znf_C2H2_type"/>
</dbReference>
<evidence type="ECO:0000256" key="2">
    <source>
        <dbReference type="ARBA" id="ARBA00022737"/>
    </source>
</evidence>
<evidence type="ECO:0000313" key="7">
    <source>
        <dbReference type="EMBL" id="CAF0942570.1"/>
    </source>
</evidence>
<dbReference type="Pfam" id="PF00096">
    <property type="entry name" value="zf-C2H2"/>
    <property type="match status" value="2"/>
</dbReference>
<evidence type="ECO:0000256" key="3">
    <source>
        <dbReference type="ARBA" id="ARBA00022771"/>
    </source>
</evidence>
<evidence type="ECO:0000256" key="4">
    <source>
        <dbReference type="ARBA" id="ARBA00022833"/>
    </source>
</evidence>
<dbReference type="GO" id="GO:0005634">
    <property type="term" value="C:nucleus"/>
    <property type="evidence" value="ECO:0007669"/>
    <property type="project" value="TreeGrafter"/>
</dbReference>
<dbReference type="InterPro" id="IPR036236">
    <property type="entry name" value="Znf_C2H2_sf"/>
</dbReference>
<dbReference type="SUPFAM" id="SSF57667">
    <property type="entry name" value="beta-beta-alpha zinc fingers"/>
    <property type="match status" value="1"/>
</dbReference>
<accession>A0A814CKG1</accession>
<dbReference type="GO" id="GO:0008270">
    <property type="term" value="F:zinc ion binding"/>
    <property type="evidence" value="ECO:0007669"/>
    <property type="project" value="UniProtKB-KW"/>
</dbReference>
<reference evidence="7" key="1">
    <citation type="submission" date="2021-02" db="EMBL/GenBank/DDBJ databases">
        <authorList>
            <person name="Nowell W R."/>
        </authorList>
    </citation>
    <scope>NUCLEOTIDE SEQUENCE</scope>
</reference>
<dbReference type="Gene3D" id="3.30.160.60">
    <property type="entry name" value="Classic Zinc Finger"/>
    <property type="match status" value="2"/>
</dbReference>
<gene>
    <name evidence="7" type="ORF">XAT740_LOCUS10200</name>
</gene>
<keyword evidence="4" id="KW-0862">Zinc</keyword>
<dbReference type="SMART" id="SM00355">
    <property type="entry name" value="ZnF_C2H2"/>
    <property type="match status" value="3"/>
</dbReference>
<feature type="domain" description="C2H2-type" evidence="6">
    <location>
        <begin position="208"/>
        <end position="235"/>
    </location>
</feature>
<dbReference type="PROSITE" id="PS50157">
    <property type="entry name" value="ZINC_FINGER_C2H2_2"/>
    <property type="match status" value="2"/>
</dbReference>
<protein>
    <recommendedName>
        <fullName evidence="6">C2H2-type domain-containing protein</fullName>
    </recommendedName>
</protein>
<dbReference type="AlphaFoldDB" id="A0A814CKG1"/>
<name>A0A814CKG1_ADIRI</name>
<dbReference type="Proteomes" id="UP000663828">
    <property type="component" value="Unassembled WGS sequence"/>
</dbReference>
<dbReference type="GO" id="GO:0043565">
    <property type="term" value="F:sequence-specific DNA binding"/>
    <property type="evidence" value="ECO:0007669"/>
    <property type="project" value="TreeGrafter"/>
</dbReference>
<dbReference type="PROSITE" id="PS00028">
    <property type="entry name" value="ZINC_FINGER_C2H2_1"/>
    <property type="match status" value="2"/>
</dbReference>